<feature type="transmembrane region" description="Helical" evidence="1">
    <location>
        <begin position="102"/>
        <end position="119"/>
    </location>
</feature>
<name>A0ABT4AKY0_9BACT</name>
<feature type="transmembrane region" description="Helical" evidence="1">
    <location>
        <begin position="376"/>
        <end position="393"/>
    </location>
</feature>
<feature type="transmembrane region" description="Helical" evidence="1">
    <location>
        <begin position="427"/>
        <end position="447"/>
    </location>
</feature>
<gene>
    <name evidence="2" type="ORF">OV287_48680</name>
</gene>
<feature type="transmembrane region" description="Helical" evidence="1">
    <location>
        <begin position="399"/>
        <end position="415"/>
    </location>
</feature>
<feature type="transmembrane region" description="Helical" evidence="1">
    <location>
        <begin position="309"/>
        <end position="333"/>
    </location>
</feature>
<comment type="caution">
    <text evidence="2">The sequence shown here is derived from an EMBL/GenBank/DDBJ whole genome shotgun (WGS) entry which is preliminary data.</text>
</comment>
<feature type="transmembrane region" description="Helical" evidence="1">
    <location>
        <begin position="180"/>
        <end position="204"/>
    </location>
</feature>
<keyword evidence="1" id="KW-1133">Transmembrane helix</keyword>
<evidence type="ECO:0000313" key="3">
    <source>
        <dbReference type="Proteomes" id="UP001207654"/>
    </source>
</evidence>
<dbReference type="PANTHER" id="PTHR38454:SF1">
    <property type="entry name" value="INTEGRAL MEMBRANE PROTEIN"/>
    <property type="match status" value="1"/>
</dbReference>
<dbReference type="InterPro" id="IPR018580">
    <property type="entry name" value="Uncharacterised_YfhO"/>
</dbReference>
<organism evidence="2 3">
    <name type="scientific">Archangium lansingense</name>
    <dbReference type="NCBI Taxonomy" id="2995310"/>
    <lineage>
        <taxon>Bacteria</taxon>
        <taxon>Pseudomonadati</taxon>
        <taxon>Myxococcota</taxon>
        <taxon>Myxococcia</taxon>
        <taxon>Myxococcales</taxon>
        <taxon>Cystobacterineae</taxon>
        <taxon>Archangiaceae</taxon>
        <taxon>Archangium</taxon>
    </lineage>
</organism>
<dbReference type="PANTHER" id="PTHR38454">
    <property type="entry name" value="INTEGRAL MEMBRANE PROTEIN-RELATED"/>
    <property type="match status" value="1"/>
</dbReference>
<evidence type="ECO:0008006" key="4">
    <source>
        <dbReference type="Google" id="ProtNLM"/>
    </source>
</evidence>
<feature type="transmembrane region" description="Helical" evidence="1">
    <location>
        <begin position="131"/>
        <end position="150"/>
    </location>
</feature>
<keyword evidence="3" id="KW-1185">Reference proteome</keyword>
<proteinExistence type="predicted"/>
<dbReference type="RefSeq" id="WP_267540921.1">
    <property type="nucleotide sequence ID" value="NZ_JAPNKA010000001.1"/>
</dbReference>
<dbReference type="Proteomes" id="UP001207654">
    <property type="component" value="Unassembled WGS sequence"/>
</dbReference>
<evidence type="ECO:0000313" key="2">
    <source>
        <dbReference type="EMBL" id="MCY1082348.1"/>
    </source>
</evidence>
<keyword evidence="1" id="KW-0472">Membrane</keyword>
<feature type="transmembrane region" description="Helical" evidence="1">
    <location>
        <begin position="345"/>
        <end position="364"/>
    </location>
</feature>
<reference evidence="2 3" key="1">
    <citation type="submission" date="2022-11" db="EMBL/GenBank/DDBJ databases">
        <title>Minimal conservation of predation-associated metabolite biosynthetic gene clusters underscores biosynthetic potential of Myxococcota including descriptions for ten novel species: Archangium lansinium sp. nov., Myxococcus landrumus sp. nov., Nannocystis bai.</title>
        <authorList>
            <person name="Ahearne A."/>
            <person name="Stevens C."/>
            <person name="Phillips K."/>
        </authorList>
    </citation>
    <scope>NUCLEOTIDE SEQUENCE [LARGE SCALE GENOMIC DNA]</scope>
    <source>
        <strain evidence="2 3">MIWBW</strain>
    </source>
</reference>
<protein>
    <recommendedName>
        <fullName evidence="4">Membrane protein YfhO</fullName>
    </recommendedName>
</protein>
<feature type="transmembrane region" description="Helical" evidence="1">
    <location>
        <begin position="282"/>
        <end position="302"/>
    </location>
</feature>
<sequence length="676" mass="71871">MLASPGAMSFSSRARTVSLACATVVLALLLSLGTMLVRQPVSPDILFLFLPNAAFLREQLLGGSLPLWNPLLLAGHPFLAELQTQVLYPPSLLFLLGSPERVLGPFLFAHLVWLGLGTWRLARYSGASRRAAVLAGLAVGLSPLAVEHYAHPNMLCGLSWVPWVWGSGRLLARRPNRRGMVLLGVLVACSVLAGSPELTLLALAGLGVCLWKRTRWTLGAVALGAGLSAATWIPFLELLVRSDRGAGIGTGEATSFALSPAEVLDLALPFVRFGADRTGAQSFQSVLFVGASILLLAAFGLWRRKGLAVVCVVLLVLALGDSGGLFTGFHRWVPGASLFRFPIKFLSPLPVLLALALASGYSAWERGRQPTTRRPGAVFAMVCLLGACGLAVADAGAGWAVSLAWVGLMGGGLLASRRLTPGRRGWAVAAVIVIECAVFQQGVGTLANRSGGPPCRPSPAFRPEGRVAYDIDWGRVDLAHRAEACEVGVPNANMAGGFAALEGFVVPAPAYVKRLVREEPERAAALLGASVVVIDDEAKRAAYPGEVLFQNGSYLALRLGRPGRAVLESGGERLEVEPEVDTPSRLAFVLPRGGERLTVRDAWFPGWEAEADGRPVPLLEAEGLRAIPLRGDERRVELHYRPGSFRTGLMVSLVSLAVLGLLCLRPGRRNIPMASR</sequence>
<feature type="transmembrane region" description="Helical" evidence="1">
    <location>
        <begin position="216"/>
        <end position="235"/>
    </location>
</feature>
<keyword evidence="1" id="KW-0812">Transmembrane</keyword>
<feature type="transmembrane region" description="Helical" evidence="1">
    <location>
        <begin position="645"/>
        <end position="664"/>
    </location>
</feature>
<evidence type="ECO:0000256" key="1">
    <source>
        <dbReference type="SAM" id="Phobius"/>
    </source>
</evidence>
<accession>A0ABT4AKY0</accession>
<dbReference type="EMBL" id="JAPNKA010000001">
    <property type="protein sequence ID" value="MCY1082348.1"/>
    <property type="molecule type" value="Genomic_DNA"/>
</dbReference>